<accession>A0A538SGI9</accession>
<organism evidence="1 2">
    <name type="scientific">Eiseniibacteriota bacterium</name>
    <dbReference type="NCBI Taxonomy" id="2212470"/>
    <lineage>
        <taxon>Bacteria</taxon>
        <taxon>Candidatus Eiseniibacteriota</taxon>
    </lineage>
</organism>
<proteinExistence type="predicted"/>
<evidence type="ECO:0008006" key="3">
    <source>
        <dbReference type="Google" id="ProtNLM"/>
    </source>
</evidence>
<evidence type="ECO:0000313" key="1">
    <source>
        <dbReference type="EMBL" id="TMQ50487.1"/>
    </source>
</evidence>
<evidence type="ECO:0000313" key="2">
    <source>
        <dbReference type="Proteomes" id="UP000317716"/>
    </source>
</evidence>
<name>A0A538SGI9_UNCEI</name>
<dbReference type="AlphaFoldDB" id="A0A538SGI9"/>
<protein>
    <recommendedName>
        <fullName evidence="3">Exo-alpha-sialidase</fullName>
    </recommendedName>
</protein>
<dbReference type="EMBL" id="VBOS01000410">
    <property type="protein sequence ID" value="TMQ50487.1"/>
    <property type="molecule type" value="Genomic_DNA"/>
</dbReference>
<comment type="caution">
    <text evidence="1">The sequence shown here is derived from an EMBL/GenBank/DDBJ whole genome shotgun (WGS) entry which is preliminary data.</text>
</comment>
<dbReference type="SUPFAM" id="SSF50939">
    <property type="entry name" value="Sialidases"/>
    <property type="match status" value="1"/>
</dbReference>
<gene>
    <name evidence="1" type="ORF">E6K72_11400</name>
</gene>
<reference evidence="1 2" key="1">
    <citation type="journal article" date="2019" name="Nat. Microbiol.">
        <title>Mediterranean grassland soil C-N compound turnover is dependent on rainfall and depth, and is mediated by genomically divergent microorganisms.</title>
        <authorList>
            <person name="Diamond S."/>
            <person name="Andeer P.F."/>
            <person name="Li Z."/>
            <person name="Crits-Christoph A."/>
            <person name="Burstein D."/>
            <person name="Anantharaman K."/>
            <person name="Lane K.R."/>
            <person name="Thomas B.C."/>
            <person name="Pan C."/>
            <person name="Northen T.R."/>
            <person name="Banfield J.F."/>
        </authorList>
    </citation>
    <scope>NUCLEOTIDE SEQUENCE [LARGE SCALE GENOMIC DNA]</scope>
    <source>
        <strain evidence="1">WS_2</strain>
    </source>
</reference>
<dbReference type="Gene3D" id="2.60.40.4070">
    <property type="match status" value="1"/>
</dbReference>
<dbReference type="Gene3D" id="2.60.120.380">
    <property type="match status" value="1"/>
</dbReference>
<dbReference type="InterPro" id="IPR036278">
    <property type="entry name" value="Sialidase_sf"/>
</dbReference>
<dbReference type="CDD" id="cd15482">
    <property type="entry name" value="Sialidase_non-viral"/>
    <property type="match status" value="1"/>
</dbReference>
<dbReference type="Proteomes" id="UP000317716">
    <property type="component" value="Unassembled WGS sequence"/>
</dbReference>
<dbReference type="Gene3D" id="2.120.10.10">
    <property type="match status" value="1"/>
</dbReference>
<sequence length="657" mass="70404">MNRKTREFYIGALHGSGGGAVGGVAGVRGHFSGGAFVFDRLTSVANSPVNDFFDKPWMAVDSLSGNVYFSWTGFPNGSATWEIDFLRCDANLNPLGPVQKVSDTTGVCGGQFSQIAIGPSGEVYVIWQVFACDPNRFDVPVANVVRRSNDFGATFGPQVNLGWHPVNFDDGGPGFLRFFASTVPSIAVDCSRGPNRGRVYAAWDESFDYLSAPLPLNTICVDTEPNNTPETATHLTPGGKLRGAKSGNDFDWYSVDLQKGETFYLTDVIDFPTQVDSASYDAPLQFYAKDPSGPMRLVSNGTPSIIYTAPRTATYYFVVGSTSSSTGTYVFYTALVPPAAPGSRARDIRDQIVTWSDDGLSWSPPQRVNDSSPSFDGQYPSLAVDAQGRVYCAWMDFRDDTLTGAASSQYVAISGDGGAHWGRNLEMGDAPSYWSTAVCQSNGNNQGDYEHMAADGNRVVLGFTDSRFGDPDVFVDVSVFAAGVTGLHDAFVAQNVDTSVTIHFSNDGNFAREFGWRIEDGAGWLTGATPGLTGSSTLAAAETLLVTATLHPTRTTSDSSIVRFIHSDPTIPGREDTTAAVMRIHGSTTAVGPWPALWLFAPAAPNPNYGNATLTFGLPRAARVRLEVFAANGARVRTLSDAIAEAGPHELEWDGPR</sequence>